<dbReference type="EMBL" id="LBIC01000001">
    <property type="protein sequence ID" value="KKW93492.1"/>
    <property type="molecule type" value="Genomic_DNA"/>
</dbReference>
<evidence type="ECO:0000259" key="3">
    <source>
        <dbReference type="Pfam" id="PF13677"/>
    </source>
</evidence>
<evidence type="ECO:0000313" key="5">
    <source>
        <dbReference type="Proteomes" id="UP000033874"/>
    </source>
</evidence>
<name>A0A0M3ATG8_9SPHN</name>
<feature type="domain" description="Motility protein B-like N-terminal" evidence="3">
    <location>
        <begin position="10"/>
        <end position="50"/>
    </location>
</feature>
<sequence>MSAATASSARRSRWAISFADLLLLLLGFFVMLQASGQRKDAMLAQVRAQFGGRAAAQATEIRAAELFQPGEAMLTPAGDARLKALGARFAKGRERLEVSSRGSDSGRQRFDGWDLAAARLGAVARALKDAGVGRDRLAIRGLDQLDGESGKGQMLRIVAGEATR</sequence>
<dbReference type="GO" id="GO:0016020">
    <property type="term" value="C:membrane"/>
    <property type="evidence" value="ECO:0007669"/>
    <property type="project" value="UniProtKB-SubCell"/>
</dbReference>
<keyword evidence="2" id="KW-0472">Membrane</keyword>
<dbReference type="SUPFAM" id="SSF103088">
    <property type="entry name" value="OmpA-like"/>
    <property type="match status" value="1"/>
</dbReference>
<dbReference type="STRING" id="56193.YP76_02025"/>
<accession>A0A0M3ATG8</accession>
<organism evidence="4 5">
    <name type="scientific">Sphingobium chungbukense</name>
    <dbReference type="NCBI Taxonomy" id="56193"/>
    <lineage>
        <taxon>Bacteria</taxon>
        <taxon>Pseudomonadati</taxon>
        <taxon>Pseudomonadota</taxon>
        <taxon>Alphaproteobacteria</taxon>
        <taxon>Sphingomonadales</taxon>
        <taxon>Sphingomonadaceae</taxon>
        <taxon>Sphingobium</taxon>
    </lineage>
</organism>
<dbReference type="PATRIC" id="fig|56193.3.peg.416"/>
<evidence type="ECO:0000256" key="1">
    <source>
        <dbReference type="ARBA" id="ARBA00004370"/>
    </source>
</evidence>
<evidence type="ECO:0000313" key="4">
    <source>
        <dbReference type="EMBL" id="KKW93492.1"/>
    </source>
</evidence>
<dbReference type="InterPro" id="IPR025713">
    <property type="entry name" value="MotB-like_N_dom"/>
</dbReference>
<keyword evidence="4" id="KW-0969">Cilium</keyword>
<gene>
    <name evidence="4" type="ORF">YP76_02025</name>
</gene>
<comment type="caution">
    <text evidence="4">The sequence shown here is derived from an EMBL/GenBank/DDBJ whole genome shotgun (WGS) entry which is preliminary data.</text>
</comment>
<comment type="subcellular location">
    <subcellularLocation>
        <location evidence="1">Membrane</location>
    </subcellularLocation>
</comment>
<dbReference type="RefSeq" id="WP_046761936.1">
    <property type="nucleotide sequence ID" value="NZ_LBIC01000001.1"/>
</dbReference>
<keyword evidence="5" id="KW-1185">Reference proteome</keyword>
<dbReference type="AlphaFoldDB" id="A0A0M3ATG8"/>
<dbReference type="Pfam" id="PF13677">
    <property type="entry name" value="MotB_plug"/>
    <property type="match status" value="1"/>
</dbReference>
<evidence type="ECO:0000256" key="2">
    <source>
        <dbReference type="ARBA" id="ARBA00023136"/>
    </source>
</evidence>
<keyword evidence="4" id="KW-0282">Flagellum</keyword>
<protein>
    <submittedName>
        <fullName evidence="4">Flagellar motor protein</fullName>
    </submittedName>
</protein>
<reference evidence="4 5" key="1">
    <citation type="submission" date="2015-04" db="EMBL/GenBank/DDBJ databases">
        <title>Genome sequence of aromatic hydrocarbons-degrading Sphingobium chungbukense DJ77.</title>
        <authorList>
            <person name="Kim Y.-C."/>
            <person name="Chae J.-C."/>
        </authorList>
    </citation>
    <scope>NUCLEOTIDE SEQUENCE [LARGE SCALE GENOMIC DNA]</scope>
    <source>
        <strain evidence="4 5">DJ77</strain>
    </source>
</reference>
<proteinExistence type="predicted"/>
<dbReference type="Proteomes" id="UP000033874">
    <property type="component" value="Unassembled WGS sequence"/>
</dbReference>
<dbReference type="Gene3D" id="3.30.1330.60">
    <property type="entry name" value="OmpA-like domain"/>
    <property type="match status" value="1"/>
</dbReference>
<dbReference type="InterPro" id="IPR036737">
    <property type="entry name" value="OmpA-like_sf"/>
</dbReference>
<keyword evidence="4" id="KW-0966">Cell projection</keyword>